<dbReference type="Proteomes" id="UP000249829">
    <property type="component" value="Unassembled WGS sequence"/>
</dbReference>
<reference evidence="2 3" key="1">
    <citation type="submission" date="2018-02" db="EMBL/GenBank/DDBJ databases">
        <title>The genomes of Aspergillus section Nigri reveals drivers in fungal speciation.</title>
        <authorList>
            <consortium name="DOE Joint Genome Institute"/>
            <person name="Vesth T.C."/>
            <person name="Nybo J."/>
            <person name="Theobald S."/>
            <person name="Brandl J."/>
            <person name="Frisvad J.C."/>
            <person name="Nielsen K.F."/>
            <person name="Lyhne E.K."/>
            <person name="Kogle M.E."/>
            <person name="Kuo A."/>
            <person name="Riley R."/>
            <person name="Clum A."/>
            <person name="Nolan M."/>
            <person name="Lipzen A."/>
            <person name="Salamov A."/>
            <person name="Henrissat B."/>
            <person name="Wiebenga A."/>
            <person name="De vries R.P."/>
            <person name="Grigoriev I.V."/>
            <person name="Mortensen U.H."/>
            <person name="Andersen M.R."/>
            <person name="Baker S.E."/>
        </authorList>
    </citation>
    <scope>NUCLEOTIDE SEQUENCE [LARGE SCALE GENOMIC DNA]</scope>
    <source>
        <strain evidence="2 3">CBS 115571</strain>
    </source>
</reference>
<protein>
    <submittedName>
        <fullName evidence="2">Uncharacterized protein</fullName>
    </submittedName>
</protein>
<dbReference type="AlphaFoldDB" id="A0A2V5HCP7"/>
<gene>
    <name evidence="2" type="ORF">BO99DRAFT_380585</name>
</gene>
<feature type="compositionally biased region" description="Polar residues" evidence="1">
    <location>
        <begin position="129"/>
        <end position="147"/>
    </location>
</feature>
<name>A0A2V5HCP7_ASPV1</name>
<sequence>MNFREKVRRVFRRSSSSSSSSKSKGNGIKIEYYKRHEIPRSKFKGPFDREHQRRLAAWSFQGTQEERRRSLDLSLSPCTSLPDYLRPQCYEEDLAPDQIPTTAPEDDRDLTILIASISVDHDEYAQGRQGDSSGSTSSTAVDPESYSESLMTLLPELEQEDPIALLKETIRYTSPVVRAISPPPMSPKGACMPFAPEDLTRALNAVQICY</sequence>
<evidence type="ECO:0000313" key="3">
    <source>
        <dbReference type="Proteomes" id="UP000249829"/>
    </source>
</evidence>
<dbReference type="EMBL" id="KZ825117">
    <property type="protein sequence ID" value="PYI21461.1"/>
    <property type="molecule type" value="Genomic_DNA"/>
</dbReference>
<feature type="region of interest" description="Disordered" evidence="1">
    <location>
        <begin position="1"/>
        <end position="29"/>
    </location>
</feature>
<evidence type="ECO:0000256" key="1">
    <source>
        <dbReference type="SAM" id="MobiDB-lite"/>
    </source>
</evidence>
<dbReference type="OMA" id="EYYRRHE"/>
<keyword evidence="3" id="KW-1185">Reference proteome</keyword>
<feature type="compositionally biased region" description="Low complexity" evidence="1">
    <location>
        <begin position="14"/>
        <end position="24"/>
    </location>
</feature>
<feature type="region of interest" description="Disordered" evidence="1">
    <location>
        <begin position="124"/>
        <end position="147"/>
    </location>
</feature>
<dbReference type="STRING" id="1450538.A0A2V5HCP7"/>
<feature type="compositionally biased region" description="Basic residues" evidence="1">
    <location>
        <begin position="1"/>
        <end position="12"/>
    </location>
</feature>
<accession>A0A2V5HCP7</accession>
<proteinExistence type="predicted"/>
<organism evidence="2 3">
    <name type="scientific">Aspergillus violaceofuscus (strain CBS 115571)</name>
    <dbReference type="NCBI Taxonomy" id="1450538"/>
    <lineage>
        <taxon>Eukaryota</taxon>
        <taxon>Fungi</taxon>
        <taxon>Dikarya</taxon>
        <taxon>Ascomycota</taxon>
        <taxon>Pezizomycotina</taxon>
        <taxon>Eurotiomycetes</taxon>
        <taxon>Eurotiomycetidae</taxon>
        <taxon>Eurotiales</taxon>
        <taxon>Aspergillaceae</taxon>
        <taxon>Aspergillus</taxon>
    </lineage>
</organism>
<evidence type="ECO:0000313" key="2">
    <source>
        <dbReference type="EMBL" id="PYI21461.1"/>
    </source>
</evidence>